<evidence type="ECO:0000256" key="5">
    <source>
        <dbReference type="SAM" id="Phobius"/>
    </source>
</evidence>
<dbReference type="FunFam" id="3.30.40.10:FF:000337">
    <property type="entry name" value="Zinc finger family protein"/>
    <property type="match status" value="1"/>
</dbReference>
<dbReference type="GO" id="GO:0004842">
    <property type="term" value="F:ubiquitin-protein transferase activity"/>
    <property type="evidence" value="ECO:0007669"/>
    <property type="project" value="TreeGrafter"/>
</dbReference>
<dbReference type="GO" id="GO:0008270">
    <property type="term" value="F:zinc ion binding"/>
    <property type="evidence" value="ECO:0007669"/>
    <property type="project" value="UniProtKB-KW"/>
</dbReference>
<dbReference type="InterPro" id="IPR033275">
    <property type="entry name" value="MARCH-like"/>
</dbReference>
<feature type="domain" description="RING-type" evidence="6">
    <location>
        <begin position="62"/>
        <end position="108"/>
    </location>
</feature>
<evidence type="ECO:0000256" key="4">
    <source>
        <dbReference type="PROSITE-ProRule" id="PRU00175"/>
    </source>
</evidence>
<dbReference type="CDD" id="cd16495">
    <property type="entry name" value="RING_CH-C4HC3_MARCH"/>
    <property type="match status" value="1"/>
</dbReference>
<dbReference type="Pfam" id="PF12428">
    <property type="entry name" value="DUF3675"/>
    <property type="match status" value="1"/>
</dbReference>
<dbReference type="Proteomes" id="UP000236161">
    <property type="component" value="Unassembled WGS sequence"/>
</dbReference>
<evidence type="ECO:0000259" key="7">
    <source>
        <dbReference type="PROSITE" id="PS51292"/>
    </source>
</evidence>
<reference evidence="8 9" key="1">
    <citation type="journal article" date="2017" name="Nature">
        <title>The Apostasia genome and the evolution of orchids.</title>
        <authorList>
            <person name="Zhang G.Q."/>
            <person name="Liu K.W."/>
            <person name="Li Z."/>
            <person name="Lohaus R."/>
            <person name="Hsiao Y.Y."/>
            <person name="Niu S.C."/>
            <person name="Wang J.Y."/>
            <person name="Lin Y.C."/>
            <person name="Xu Q."/>
            <person name="Chen L.J."/>
            <person name="Yoshida K."/>
            <person name="Fujiwara S."/>
            <person name="Wang Z.W."/>
            <person name="Zhang Y.Q."/>
            <person name="Mitsuda N."/>
            <person name="Wang M."/>
            <person name="Liu G.H."/>
            <person name="Pecoraro L."/>
            <person name="Huang H.X."/>
            <person name="Xiao X.J."/>
            <person name="Lin M."/>
            <person name="Wu X.Y."/>
            <person name="Wu W.L."/>
            <person name="Chen Y.Y."/>
            <person name="Chang S.B."/>
            <person name="Sakamoto S."/>
            <person name="Ohme-Takagi M."/>
            <person name="Yagi M."/>
            <person name="Zeng S.J."/>
            <person name="Shen C.Y."/>
            <person name="Yeh C.M."/>
            <person name="Luo Y.B."/>
            <person name="Tsai W.C."/>
            <person name="Van de Peer Y."/>
            <person name="Liu Z.J."/>
        </authorList>
    </citation>
    <scope>NUCLEOTIDE SEQUENCE [LARGE SCALE GENOMIC DNA]</scope>
    <source>
        <strain evidence="9">cv. Shenzhen</strain>
        <tissue evidence="8">Stem</tissue>
    </source>
</reference>
<dbReference type="Pfam" id="PF12906">
    <property type="entry name" value="RINGv"/>
    <property type="match status" value="1"/>
</dbReference>
<dbReference type="PROSITE" id="PS51292">
    <property type="entry name" value="ZF_RING_CH"/>
    <property type="match status" value="1"/>
</dbReference>
<dbReference type="SUPFAM" id="SSF57850">
    <property type="entry name" value="RING/U-box"/>
    <property type="match status" value="1"/>
</dbReference>
<dbReference type="PROSITE" id="PS50089">
    <property type="entry name" value="ZF_RING_2"/>
    <property type="match status" value="1"/>
</dbReference>
<evidence type="ECO:0000256" key="2">
    <source>
        <dbReference type="ARBA" id="ARBA00022771"/>
    </source>
</evidence>
<gene>
    <name evidence="8" type="ORF">AXF42_Ash005396</name>
</gene>
<feature type="transmembrane region" description="Helical" evidence="5">
    <location>
        <begin position="166"/>
        <end position="189"/>
    </location>
</feature>
<feature type="transmembrane region" description="Helical" evidence="5">
    <location>
        <begin position="201"/>
        <end position="224"/>
    </location>
</feature>
<evidence type="ECO:0000259" key="6">
    <source>
        <dbReference type="PROSITE" id="PS50089"/>
    </source>
</evidence>
<organism evidence="8 9">
    <name type="scientific">Apostasia shenzhenica</name>
    <dbReference type="NCBI Taxonomy" id="1088818"/>
    <lineage>
        <taxon>Eukaryota</taxon>
        <taxon>Viridiplantae</taxon>
        <taxon>Streptophyta</taxon>
        <taxon>Embryophyta</taxon>
        <taxon>Tracheophyta</taxon>
        <taxon>Spermatophyta</taxon>
        <taxon>Magnoliopsida</taxon>
        <taxon>Liliopsida</taxon>
        <taxon>Asparagales</taxon>
        <taxon>Orchidaceae</taxon>
        <taxon>Apostasioideae</taxon>
        <taxon>Apostasia</taxon>
    </lineage>
</organism>
<sequence length="253" mass="28451">MGEHLALLVDRLLTESTLESAIGGRKRTEATPSLVSTLTSESELDLKVNASNGTFSAKLVECRICQDEDEDSNMEAPCSCCGSLKYAHRKCVQRWCDEKGNTTCEICQQQFKPGYTATPQLFYFGRMSFRERDALDSRNITLSELDHDFIDSDYDYYATSRARSSIYCRSVAIIFMTLLILRHILPFILSGAEDANYSVTLFTVSAFGAAGVFLPIVIIIKAAFLCRRHQQHRNVTISEEEAARSRAHIIQIH</sequence>
<dbReference type="PANTHER" id="PTHR23012">
    <property type="entry name" value="RING/FYVE/PHD ZINC FINGER DOMAIN-CONTAINING"/>
    <property type="match status" value="1"/>
</dbReference>
<dbReference type="InterPro" id="IPR013083">
    <property type="entry name" value="Znf_RING/FYVE/PHD"/>
</dbReference>
<dbReference type="Gene3D" id="3.30.40.10">
    <property type="entry name" value="Zinc/RING finger domain, C3HC4 (zinc finger)"/>
    <property type="match status" value="1"/>
</dbReference>
<dbReference type="InterPro" id="IPR001841">
    <property type="entry name" value="Znf_RING"/>
</dbReference>
<evidence type="ECO:0000313" key="8">
    <source>
        <dbReference type="EMBL" id="PKA63501.1"/>
    </source>
</evidence>
<dbReference type="PANTHER" id="PTHR23012:SF93">
    <property type="entry name" value="RING_FYVE_PHD ZINC FINGER SUPERFAMILY PROTEIN"/>
    <property type="match status" value="1"/>
</dbReference>
<dbReference type="InterPro" id="IPR022143">
    <property type="entry name" value="DUF3675"/>
</dbReference>
<keyword evidence="5" id="KW-0812">Transmembrane</keyword>
<keyword evidence="2 4" id="KW-0863">Zinc-finger</keyword>
<evidence type="ECO:0000313" key="9">
    <source>
        <dbReference type="Proteomes" id="UP000236161"/>
    </source>
</evidence>
<accession>A0A2I0B6V8</accession>
<dbReference type="GO" id="GO:0016020">
    <property type="term" value="C:membrane"/>
    <property type="evidence" value="ECO:0007669"/>
    <property type="project" value="TreeGrafter"/>
</dbReference>
<dbReference type="OrthoDB" id="264354at2759"/>
<keyword evidence="9" id="KW-1185">Reference proteome</keyword>
<keyword evidence="5" id="KW-1133">Transmembrane helix</keyword>
<feature type="domain" description="RING-CH-type" evidence="7">
    <location>
        <begin position="54"/>
        <end position="114"/>
    </location>
</feature>
<dbReference type="AlphaFoldDB" id="A0A2I0B6V8"/>
<dbReference type="GO" id="GO:0016567">
    <property type="term" value="P:protein ubiquitination"/>
    <property type="evidence" value="ECO:0007669"/>
    <property type="project" value="TreeGrafter"/>
</dbReference>
<dbReference type="InterPro" id="IPR011016">
    <property type="entry name" value="Znf_RING-CH"/>
</dbReference>
<dbReference type="SMART" id="SM00744">
    <property type="entry name" value="RINGv"/>
    <property type="match status" value="1"/>
</dbReference>
<proteinExistence type="predicted"/>
<keyword evidence="1" id="KW-0479">Metal-binding</keyword>
<protein>
    <submittedName>
        <fullName evidence="8">E3 ubiquitin-protein ligase MARCH6</fullName>
    </submittedName>
</protein>
<evidence type="ECO:0000256" key="1">
    <source>
        <dbReference type="ARBA" id="ARBA00022723"/>
    </source>
</evidence>
<keyword evidence="3" id="KW-0862">Zinc</keyword>
<dbReference type="EMBL" id="KZ451908">
    <property type="protein sequence ID" value="PKA63501.1"/>
    <property type="molecule type" value="Genomic_DNA"/>
</dbReference>
<evidence type="ECO:0000256" key="3">
    <source>
        <dbReference type="ARBA" id="ARBA00022833"/>
    </source>
</evidence>
<name>A0A2I0B6V8_9ASPA</name>
<keyword evidence="5" id="KW-0472">Membrane</keyword>